<name>A0A1F7XY65_9BACT</name>
<comment type="similarity">
    <text evidence="1">Belongs to the peptidase S51 family.</text>
</comment>
<dbReference type="InterPro" id="IPR029062">
    <property type="entry name" value="Class_I_gatase-like"/>
</dbReference>
<accession>A0A1F7XY65</accession>
<dbReference type="EMBL" id="MGGD01000051">
    <property type="protein sequence ID" value="OGM19900.1"/>
    <property type="molecule type" value="Genomic_DNA"/>
</dbReference>
<evidence type="ECO:0000256" key="2">
    <source>
        <dbReference type="ARBA" id="ARBA00022670"/>
    </source>
</evidence>
<comment type="caution">
    <text evidence="5">The sequence shown here is derived from an EMBL/GenBank/DDBJ whole genome shotgun (WGS) entry which is preliminary data.</text>
</comment>
<dbReference type="GO" id="GO:0008236">
    <property type="term" value="F:serine-type peptidase activity"/>
    <property type="evidence" value="ECO:0007669"/>
    <property type="project" value="UniProtKB-KW"/>
</dbReference>
<dbReference type="Pfam" id="PF03575">
    <property type="entry name" value="Peptidase_S51"/>
    <property type="match status" value="1"/>
</dbReference>
<evidence type="ECO:0000313" key="5">
    <source>
        <dbReference type="EMBL" id="OGM19900.1"/>
    </source>
</evidence>
<dbReference type="Gene3D" id="3.40.50.880">
    <property type="match status" value="1"/>
</dbReference>
<reference evidence="5 6" key="1">
    <citation type="journal article" date="2016" name="Nat. Commun.">
        <title>Thousands of microbial genomes shed light on interconnected biogeochemical processes in an aquifer system.</title>
        <authorList>
            <person name="Anantharaman K."/>
            <person name="Brown C.T."/>
            <person name="Hug L.A."/>
            <person name="Sharon I."/>
            <person name="Castelle C.J."/>
            <person name="Probst A.J."/>
            <person name="Thomas B.C."/>
            <person name="Singh A."/>
            <person name="Wilkins M.J."/>
            <person name="Karaoz U."/>
            <person name="Brodie E.L."/>
            <person name="Williams K.H."/>
            <person name="Hubbard S.S."/>
            <person name="Banfield J.F."/>
        </authorList>
    </citation>
    <scope>NUCLEOTIDE SEQUENCE [LARGE SCALE GENOMIC DNA]</scope>
</reference>
<evidence type="ECO:0000256" key="1">
    <source>
        <dbReference type="ARBA" id="ARBA00006534"/>
    </source>
</evidence>
<gene>
    <name evidence="5" type="ORF">A2771_02250</name>
</gene>
<evidence type="ECO:0000313" key="6">
    <source>
        <dbReference type="Proteomes" id="UP000176741"/>
    </source>
</evidence>
<proteinExistence type="inferred from homology"/>
<dbReference type="GO" id="GO:0006508">
    <property type="term" value="P:proteolysis"/>
    <property type="evidence" value="ECO:0007669"/>
    <property type="project" value="UniProtKB-KW"/>
</dbReference>
<dbReference type="Proteomes" id="UP000176741">
    <property type="component" value="Unassembled WGS sequence"/>
</dbReference>
<organism evidence="5 6">
    <name type="scientific">Candidatus Woesebacteria bacterium RIFCSPHIGHO2_01_FULL_38_26b</name>
    <dbReference type="NCBI Taxonomy" id="1802491"/>
    <lineage>
        <taxon>Bacteria</taxon>
        <taxon>Candidatus Woeseibacteriota</taxon>
    </lineage>
</organism>
<dbReference type="SUPFAM" id="SSF52317">
    <property type="entry name" value="Class I glutamine amidotransferase-like"/>
    <property type="match status" value="1"/>
</dbReference>
<keyword evidence="2" id="KW-0645">Protease</keyword>
<keyword evidence="4" id="KW-0720">Serine protease</keyword>
<evidence type="ECO:0000256" key="4">
    <source>
        <dbReference type="ARBA" id="ARBA00022825"/>
    </source>
</evidence>
<evidence type="ECO:0000256" key="3">
    <source>
        <dbReference type="ARBA" id="ARBA00022801"/>
    </source>
</evidence>
<keyword evidence="3" id="KW-0378">Hydrolase</keyword>
<dbReference type="AlphaFoldDB" id="A0A1F7XY65"/>
<sequence length="207" mass="24089">MKLLFRGGLNKLDPDGWKKSYFYEYSEIVKKLIVKGRKICFVTMAKPDHYFDKYIIPQFGETVDTIGNGTKNVDWNKYDLIFLCGGDTIPLKEGLLKKKFSTDILKKYAVVLGDSAGAMLMAPYFYDSPDRKSINFIKGIYPDTKTIVIVHTNNPNYCNEFLIDKVESFAKEKGLYVLKLKENETKLYDERNKKFLDFNFEELFNKD</sequence>
<protein>
    <submittedName>
        <fullName evidence="5">Uncharacterized protein</fullName>
    </submittedName>
</protein>
<dbReference type="InterPro" id="IPR005320">
    <property type="entry name" value="Peptidase_S51"/>
</dbReference>